<dbReference type="RefSeq" id="WP_354599667.1">
    <property type="nucleotide sequence ID" value="NZ_JBEWZI010000002.1"/>
</dbReference>
<keyword evidence="4" id="KW-1015">Disulfide bond</keyword>
<dbReference type="InterPro" id="IPR017937">
    <property type="entry name" value="Thioredoxin_CS"/>
</dbReference>
<reference evidence="8 9" key="1">
    <citation type="submission" date="2024-07" db="EMBL/GenBank/DDBJ databases">
        <title>Uliginosibacterium flavum JJ3220;KACC:17644.</title>
        <authorList>
            <person name="Kim M.K."/>
        </authorList>
    </citation>
    <scope>NUCLEOTIDE SEQUENCE [LARGE SCALE GENOMIC DNA]</scope>
    <source>
        <strain evidence="8 9">KACC:17644</strain>
    </source>
</reference>
<dbReference type="Gene3D" id="3.40.30.10">
    <property type="entry name" value="Glutaredoxin"/>
    <property type="match status" value="1"/>
</dbReference>
<dbReference type="InterPro" id="IPR013766">
    <property type="entry name" value="Thioredoxin_domain"/>
</dbReference>
<protein>
    <submittedName>
        <fullName evidence="8">DsbE family thiol:disulfide interchange protein</fullName>
    </submittedName>
</protein>
<name>A0ABV2TGR9_9RHOO</name>
<keyword evidence="6" id="KW-1133">Transmembrane helix</keyword>
<dbReference type="PANTHER" id="PTHR42852">
    <property type="entry name" value="THIOL:DISULFIDE INTERCHANGE PROTEIN DSBE"/>
    <property type="match status" value="1"/>
</dbReference>
<evidence type="ECO:0000256" key="5">
    <source>
        <dbReference type="ARBA" id="ARBA00023284"/>
    </source>
</evidence>
<feature type="transmembrane region" description="Helical" evidence="6">
    <location>
        <begin position="12"/>
        <end position="33"/>
    </location>
</feature>
<dbReference type="Proteomes" id="UP001549691">
    <property type="component" value="Unassembled WGS sequence"/>
</dbReference>
<gene>
    <name evidence="8" type="ORF">ABXR19_02890</name>
</gene>
<evidence type="ECO:0000313" key="8">
    <source>
        <dbReference type="EMBL" id="MET7013121.1"/>
    </source>
</evidence>
<dbReference type="InterPro" id="IPR013740">
    <property type="entry name" value="Redoxin"/>
</dbReference>
<dbReference type="Pfam" id="PF08534">
    <property type="entry name" value="Redoxin"/>
    <property type="match status" value="1"/>
</dbReference>
<keyword evidence="6" id="KW-0812">Transmembrane</keyword>
<evidence type="ECO:0000256" key="6">
    <source>
        <dbReference type="SAM" id="Phobius"/>
    </source>
</evidence>
<keyword evidence="9" id="KW-1185">Reference proteome</keyword>
<evidence type="ECO:0000256" key="3">
    <source>
        <dbReference type="ARBA" id="ARBA00022748"/>
    </source>
</evidence>
<comment type="subcellular location">
    <subcellularLocation>
        <location evidence="1">Cell envelope</location>
    </subcellularLocation>
</comment>
<evidence type="ECO:0000256" key="4">
    <source>
        <dbReference type="ARBA" id="ARBA00023157"/>
    </source>
</evidence>
<feature type="domain" description="Thioredoxin" evidence="7">
    <location>
        <begin position="41"/>
        <end position="183"/>
    </location>
</feature>
<comment type="similarity">
    <text evidence="2">Belongs to the thioredoxin family. DsbE subfamily.</text>
</comment>
<evidence type="ECO:0000313" key="9">
    <source>
        <dbReference type="Proteomes" id="UP001549691"/>
    </source>
</evidence>
<keyword evidence="6" id="KW-0472">Membrane</keyword>
<dbReference type="SUPFAM" id="SSF52833">
    <property type="entry name" value="Thioredoxin-like"/>
    <property type="match status" value="1"/>
</dbReference>
<evidence type="ECO:0000259" key="7">
    <source>
        <dbReference type="PROSITE" id="PS51352"/>
    </source>
</evidence>
<dbReference type="NCBIfam" id="TIGR00385">
    <property type="entry name" value="dsbE"/>
    <property type="match status" value="1"/>
</dbReference>
<keyword evidence="5" id="KW-0676">Redox-active center</keyword>
<accession>A0ABV2TGR9</accession>
<dbReference type="InterPro" id="IPR050553">
    <property type="entry name" value="Thioredoxin_ResA/DsbE_sf"/>
</dbReference>
<proteinExistence type="inferred from homology"/>
<dbReference type="PROSITE" id="PS00194">
    <property type="entry name" value="THIOREDOXIN_1"/>
    <property type="match status" value="1"/>
</dbReference>
<keyword evidence="3" id="KW-0201">Cytochrome c-type biogenesis</keyword>
<dbReference type="InterPro" id="IPR004799">
    <property type="entry name" value="Periplasmic_diS_OxRdtase_DsbE"/>
</dbReference>
<dbReference type="EMBL" id="JBEWZI010000002">
    <property type="protein sequence ID" value="MET7013121.1"/>
    <property type="molecule type" value="Genomic_DNA"/>
</dbReference>
<evidence type="ECO:0000256" key="2">
    <source>
        <dbReference type="ARBA" id="ARBA00007758"/>
    </source>
</evidence>
<sequence length="184" mass="20389">MTLSHHRDARGFALGPFLIFIALIVFLGIGLTLNPREIPSPLIDKPAPAFALPQLHQPEAQLKLADMAGKVWLLNVWASWCVACREEHPVLIDFAKRGVLPIVGLNYKDKRADALGWLQQFGDPYTTSIVDAEGRVGIDYGVYGVPETFLIDGKGRIRHKHIGPVTPEVLEKELLPRIKELQGA</sequence>
<organism evidence="8 9">
    <name type="scientific">Uliginosibacterium flavum</name>
    <dbReference type="NCBI Taxonomy" id="1396831"/>
    <lineage>
        <taxon>Bacteria</taxon>
        <taxon>Pseudomonadati</taxon>
        <taxon>Pseudomonadota</taxon>
        <taxon>Betaproteobacteria</taxon>
        <taxon>Rhodocyclales</taxon>
        <taxon>Zoogloeaceae</taxon>
        <taxon>Uliginosibacterium</taxon>
    </lineage>
</organism>
<comment type="caution">
    <text evidence="8">The sequence shown here is derived from an EMBL/GenBank/DDBJ whole genome shotgun (WGS) entry which is preliminary data.</text>
</comment>
<evidence type="ECO:0000256" key="1">
    <source>
        <dbReference type="ARBA" id="ARBA00004196"/>
    </source>
</evidence>
<dbReference type="CDD" id="cd03010">
    <property type="entry name" value="TlpA_like_DsbE"/>
    <property type="match status" value="1"/>
</dbReference>
<dbReference type="InterPro" id="IPR036249">
    <property type="entry name" value="Thioredoxin-like_sf"/>
</dbReference>
<dbReference type="PANTHER" id="PTHR42852:SF6">
    <property type="entry name" value="THIOL:DISULFIDE INTERCHANGE PROTEIN DSBE"/>
    <property type="match status" value="1"/>
</dbReference>
<dbReference type="PROSITE" id="PS51352">
    <property type="entry name" value="THIOREDOXIN_2"/>
    <property type="match status" value="1"/>
</dbReference>